<feature type="domain" description="PilZ" evidence="1">
    <location>
        <begin position="14"/>
        <end position="110"/>
    </location>
</feature>
<gene>
    <name evidence="2" type="ORF">JN12_01948</name>
</gene>
<reference evidence="2 3" key="1">
    <citation type="submission" date="2019-07" db="EMBL/GenBank/DDBJ databases">
        <title>Genomic Encyclopedia of Archaeal and Bacterial Type Strains, Phase II (KMG-II): from individual species to whole genera.</title>
        <authorList>
            <person name="Goeker M."/>
        </authorList>
    </citation>
    <scope>NUCLEOTIDE SEQUENCE [LARGE SCALE GENOMIC DNA]</scope>
    <source>
        <strain evidence="2 3">ATCC BAA-1139</strain>
    </source>
</reference>
<dbReference type="SUPFAM" id="SSF141371">
    <property type="entry name" value="PilZ domain-like"/>
    <property type="match status" value="1"/>
</dbReference>
<organism evidence="2 3">
    <name type="scientific">Geobacter argillaceus</name>
    <dbReference type="NCBI Taxonomy" id="345631"/>
    <lineage>
        <taxon>Bacteria</taxon>
        <taxon>Pseudomonadati</taxon>
        <taxon>Thermodesulfobacteriota</taxon>
        <taxon>Desulfuromonadia</taxon>
        <taxon>Geobacterales</taxon>
        <taxon>Geobacteraceae</taxon>
        <taxon>Geobacter</taxon>
    </lineage>
</organism>
<accession>A0A562VNF3</accession>
<evidence type="ECO:0000313" key="2">
    <source>
        <dbReference type="EMBL" id="TWJ19257.1"/>
    </source>
</evidence>
<dbReference type="OrthoDB" id="5298508at2"/>
<proteinExistence type="predicted"/>
<dbReference type="EMBL" id="VLLN01000010">
    <property type="protein sequence ID" value="TWJ19257.1"/>
    <property type="molecule type" value="Genomic_DNA"/>
</dbReference>
<dbReference type="GO" id="GO:0035438">
    <property type="term" value="F:cyclic-di-GMP binding"/>
    <property type="evidence" value="ECO:0007669"/>
    <property type="project" value="InterPro"/>
</dbReference>
<name>A0A562VNF3_9BACT</name>
<dbReference type="Gene3D" id="2.40.10.220">
    <property type="entry name" value="predicted glycosyltransferase like domains"/>
    <property type="match status" value="1"/>
</dbReference>
<keyword evidence="3" id="KW-1185">Reference proteome</keyword>
<evidence type="ECO:0000313" key="3">
    <source>
        <dbReference type="Proteomes" id="UP000319449"/>
    </source>
</evidence>
<dbReference type="Proteomes" id="UP000319449">
    <property type="component" value="Unassembled WGS sequence"/>
</dbReference>
<sequence>MDQVVEVRAVGGAERRKYRRIEFQAPAFIEHNNRTTFGEIRNVSNLGAFLKTDGKFAVNDSVQLSIYFLEGSATLSVTIPGTVARLADGGVGLFSPHLDVYKLLHLEHLLAFHKGNPQRLTDEFYEYVLAAQDDHIPSS</sequence>
<dbReference type="RefSeq" id="WP_145021873.1">
    <property type="nucleotide sequence ID" value="NZ_VLLN01000010.1"/>
</dbReference>
<dbReference type="AlphaFoldDB" id="A0A562VNF3"/>
<dbReference type="Pfam" id="PF07238">
    <property type="entry name" value="PilZ"/>
    <property type="match status" value="1"/>
</dbReference>
<evidence type="ECO:0000259" key="1">
    <source>
        <dbReference type="Pfam" id="PF07238"/>
    </source>
</evidence>
<dbReference type="InterPro" id="IPR009875">
    <property type="entry name" value="PilZ_domain"/>
</dbReference>
<protein>
    <submittedName>
        <fullName evidence="2">PilZ domain-containing protein</fullName>
    </submittedName>
</protein>
<comment type="caution">
    <text evidence="2">The sequence shown here is derived from an EMBL/GenBank/DDBJ whole genome shotgun (WGS) entry which is preliminary data.</text>
</comment>